<accession>A0A9W5TAN2</accession>
<dbReference type="PRINTS" id="PR00862">
    <property type="entry name" value="PROLIGOPTASE"/>
</dbReference>
<comment type="caution">
    <text evidence="7">The sequence shown here is derived from an EMBL/GenBank/DDBJ whole genome shotgun (WGS) entry which is preliminary data.</text>
</comment>
<dbReference type="Proteomes" id="UP001057455">
    <property type="component" value="Unassembled WGS sequence"/>
</dbReference>
<comment type="function">
    <text evidence="4">Serine peptidase whose precise substrate specificity remains unclear. Does not cleave peptides after a arginine or lysine residue. Regulates trans-Golgi network morphology and sorting by regulating the membrane binding of the AP-1 complex. May play a role in the regulation of synaptic vesicle exocytosis.</text>
</comment>
<dbReference type="Gene3D" id="3.40.50.1820">
    <property type="entry name" value="alpha/beta hydrolase"/>
    <property type="match status" value="1"/>
</dbReference>
<dbReference type="GO" id="GO:0004252">
    <property type="term" value="F:serine-type endopeptidase activity"/>
    <property type="evidence" value="ECO:0007669"/>
    <property type="project" value="InterPro"/>
</dbReference>
<keyword evidence="8" id="KW-1185">Reference proteome</keyword>
<feature type="region of interest" description="Disordered" evidence="5">
    <location>
        <begin position="417"/>
        <end position="506"/>
    </location>
</feature>
<evidence type="ECO:0000313" key="8">
    <source>
        <dbReference type="Proteomes" id="UP001057455"/>
    </source>
</evidence>
<dbReference type="GO" id="GO:0006508">
    <property type="term" value="P:proteolysis"/>
    <property type="evidence" value="ECO:0007669"/>
    <property type="project" value="InterPro"/>
</dbReference>
<reference evidence="7" key="1">
    <citation type="submission" date="2019-12" db="EMBL/GenBank/DDBJ databases">
        <title>Genome sequence of Babesia ovis.</title>
        <authorList>
            <person name="Yamagishi J."/>
            <person name="Sevinc F."/>
            <person name="Xuan X."/>
        </authorList>
    </citation>
    <scope>NUCLEOTIDE SEQUENCE</scope>
    <source>
        <strain evidence="7">Selcuk</strain>
    </source>
</reference>
<dbReference type="OrthoDB" id="248387at2759"/>
<dbReference type="EMBL" id="BLIY01000016">
    <property type="protein sequence ID" value="GFE54547.1"/>
    <property type="molecule type" value="Genomic_DNA"/>
</dbReference>
<dbReference type="Pfam" id="PF00326">
    <property type="entry name" value="Peptidase_S9"/>
    <property type="match status" value="1"/>
</dbReference>
<feature type="compositionally biased region" description="Low complexity" evidence="5">
    <location>
        <begin position="421"/>
        <end position="445"/>
    </location>
</feature>
<dbReference type="InterPro" id="IPR051543">
    <property type="entry name" value="Serine_Peptidase_S9A"/>
</dbReference>
<evidence type="ECO:0000313" key="7">
    <source>
        <dbReference type="EMBL" id="GFE54547.1"/>
    </source>
</evidence>
<organism evidence="7 8">
    <name type="scientific">Babesia ovis</name>
    <dbReference type="NCBI Taxonomy" id="5869"/>
    <lineage>
        <taxon>Eukaryota</taxon>
        <taxon>Sar</taxon>
        <taxon>Alveolata</taxon>
        <taxon>Apicomplexa</taxon>
        <taxon>Aconoidasida</taxon>
        <taxon>Piroplasmida</taxon>
        <taxon>Babesiidae</taxon>
        <taxon>Babesia</taxon>
    </lineage>
</organism>
<gene>
    <name evidence="7" type="ORF">BaOVIS_019510</name>
</gene>
<evidence type="ECO:0000256" key="4">
    <source>
        <dbReference type="ARBA" id="ARBA00045448"/>
    </source>
</evidence>
<evidence type="ECO:0000256" key="1">
    <source>
        <dbReference type="ARBA" id="ARBA00005228"/>
    </source>
</evidence>
<dbReference type="PANTHER" id="PTHR11757">
    <property type="entry name" value="PROTEASE FAMILY S9A OLIGOPEPTIDASE"/>
    <property type="match status" value="1"/>
</dbReference>
<dbReference type="InterPro" id="IPR029058">
    <property type="entry name" value="AB_hydrolase_fold"/>
</dbReference>
<sequence>MLPPRFHTLKLHNAVCTLGGLCALRVSRCCGTGSSGALPTSYTHMHRCFSRNQGNARALVGQDRLEDDTDPRHFGLDSLGPEIRPYIRKCLDNYRKAYIPHSLRIHSVLHQEIARLRQSRHAVTDYEVFGNHVYFEQAKQKGAYLVRNRLPTHRRLNPKRYKMQPSPEDLEALMRDSIAILDMNNLRDFHGNPIDNIHSIRIGRVGRHTVISLIHDTLPRDYELPHGKKVDCILVDDSVDFAISGLTVADNSGLATSEEAGHSAAWTKIFSQSLEGIGEFHFLPHGTKRDRYLCRVFYTLVDDTERAWQLRMAYICPQTSRFTGDTAVYTEHDPSKYVSLHRSKDGKVLFVASVLHGKTYSLYCVKREATMRLYRVPLPNDRRLLLEHRGKYIYAVYNLVGSSHSKTGAIFERNAKGIGRNTGTNSTGNTTTSNMVSTSNMSTSTKMENARITSSNMDTNSGNGTSGNITGNDSGTTSGTGHGTTSGAASGNDTVTTTASGISPTDRSTHYPPICWLVSKIPTKTLEPCRRPRKSKYHFVCIGANRKTWSTVAQIDNAVVKDLDMMHKGLVVYAIVPTSQPSVYIYPFGPTGRSTVKQANQPERLIKQKLHQVELPLKVGVIEPGSNSNFYANMVTFVLNAPGTTDVHCCLDLDGTLKHEGVCDRQVDHHISYVASRDGTCRIPITLLRSLPDGQAGGGIHNFQNSDNCVVYVYGAYGEHLDLSNDIEHNTLLAMGYTLCFAHVRGGGELGDPWHYAAVKASKHKSFHDLVDVLEFLVAKNITRRNKLCVISTSAGAILPACVYNMRPDLCSCIVLKLPFLDVAGSVGATNQVLTQLEIEEFGDRDTHNMDAVYSYSPCDNLGAATAKPRLVIQCNDMDQRAPWQHVVRFIAQHRDHADNVFLKVSSGGHVDGNTVEERNELTLERISLLDQQLQRPGH</sequence>
<dbReference type="PANTHER" id="PTHR11757:SF19">
    <property type="entry name" value="PROLYL ENDOPEPTIDASE-LIKE"/>
    <property type="match status" value="1"/>
</dbReference>
<dbReference type="InterPro" id="IPR001375">
    <property type="entry name" value="Peptidase_S9_cat"/>
</dbReference>
<evidence type="ECO:0000256" key="5">
    <source>
        <dbReference type="SAM" id="MobiDB-lite"/>
    </source>
</evidence>
<feature type="compositionally biased region" description="Low complexity" evidence="5">
    <location>
        <begin position="453"/>
        <end position="477"/>
    </location>
</feature>
<evidence type="ECO:0000259" key="6">
    <source>
        <dbReference type="Pfam" id="PF00326"/>
    </source>
</evidence>
<name>A0A9W5TAN2_BABOV</name>
<proteinExistence type="inferred from homology"/>
<evidence type="ECO:0000256" key="3">
    <source>
        <dbReference type="ARBA" id="ARBA00042165"/>
    </source>
</evidence>
<comment type="similarity">
    <text evidence="1">Belongs to the peptidase S9A family.</text>
</comment>
<feature type="domain" description="Peptidase S9 prolyl oligopeptidase catalytic" evidence="6">
    <location>
        <begin position="731"/>
        <end position="911"/>
    </location>
</feature>
<protein>
    <recommendedName>
        <fullName evidence="2">Prolyl endopeptidase-like</fullName>
    </recommendedName>
    <alternativeName>
        <fullName evidence="3">Prolylendopeptidase-like</fullName>
    </alternativeName>
</protein>
<dbReference type="Gene3D" id="2.130.10.120">
    <property type="entry name" value="Prolyl oligopeptidase, N-terminal domain"/>
    <property type="match status" value="2"/>
</dbReference>
<feature type="compositionally biased region" description="Polar residues" evidence="5">
    <location>
        <begin position="493"/>
        <end position="506"/>
    </location>
</feature>
<dbReference type="SUPFAM" id="SSF53474">
    <property type="entry name" value="alpha/beta-Hydrolases"/>
    <property type="match status" value="1"/>
</dbReference>
<dbReference type="InterPro" id="IPR002470">
    <property type="entry name" value="Peptidase_S9A"/>
</dbReference>
<dbReference type="AlphaFoldDB" id="A0A9W5TAN2"/>
<evidence type="ECO:0000256" key="2">
    <source>
        <dbReference type="ARBA" id="ARBA00039290"/>
    </source>
</evidence>